<keyword evidence="1" id="KW-0472">Membrane</keyword>
<dbReference type="AlphaFoldDB" id="A0A0H3JA15"/>
<organism evidence="2 5">
    <name type="scientific">Clostridium pasteurianum DSM 525 = ATCC 6013</name>
    <dbReference type="NCBI Taxonomy" id="1262449"/>
    <lineage>
        <taxon>Bacteria</taxon>
        <taxon>Bacillati</taxon>
        <taxon>Bacillota</taxon>
        <taxon>Clostridia</taxon>
        <taxon>Eubacteriales</taxon>
        <taxon>Clostridiaceae</taxon>
        <taxon>Clostridium</taxon>
    </lineage>
</organism>
<keyword evidence="1" id="KW-0812">Transmembrane</keyword>
<evidence type="ECO:0000313" key="3">
    <source>
        <dbReference type="EMBL" id="KRU11837.1"/>
    </source>
</evidence>
<dbReference type="Proteomes" id="UP000030905">
    <property type="component" value="Chromosome"/>
</dbReference>
<evidence type="ECO:0000256" key="1">
    <source>
        <dbReference type="SAM" id="Phobius"/>
    </source>
</evidence>
<sequence length="62" mass="6845">MGVIKLTRKHNKLKRKKWGLIIASIGAGIIITFIIPVWGWVMAVGAGLIYGGWCLINNSHDD</sequence>
<proteinExistence type="predicted"/>
<dbReference type="Proteomes" id="UP000028042">
    <property type="component" value="Unassembled WGS sequence"/>
</dbReference>
<protein>
    <submittedName>
        <fullName evidence="2">Uncharacterized protein</fullName>
    </submittedName>
</protein>
<dbReference type="eggNOG" id="ENOG502ZUY3">
    <property type="taxonomic scope" value="Bacteria"/>
</dbReference>
<reference evidence="2 5" key="1">
    <citation type="journal article" date="2015" name="Genome Announc.">
        <title>Complete Genome Sequence of the Nitrogen-Fixing and Solvent-Producing Clostridium pasteurianum DSM 525.</title>
        <authorList>
            <person name="Poehlein A."/>
            <person name="Grosse-Honebrink A."/>
            <person name="Zhang Y."/>
            <person name="Minton N.P."/>
            <person name="Daniel R."/>
        </authorList>
    </citation>
    <scope>NUCLEOTIDE SEQUENCE [LARGE SCALE GENOMIC DNA]</scope>
    <source>
        <strain evidence="2">DSM 525</strain>
        <strain evidence="5">DSM 525 / ATCC 6013</strain>
    </source>
</reference>
<reference evidence="3" key="2">
    <citation type="submission" date="2015-10" db="EMBL/GenBank/DDBJ databases">
        <title>Improved Draft Genome Sequence of Clostridium pasteurianum Strain ATCC 6013 (DSM 525) Using a Hybrid Next-Generation Sequencing Approach.</title>
        <authorList>
            <person name="Pyne M.E."/>
            <person name="Utturkar S.M."/>
            <person name="Brown S.D."/>
            <person name="Moo-Young M."/>
            <person name="Chung D.A."/>
            <person name="Chou P.C."/>
        </authorList>
    </citation>
    <scope>NUCLEOTIDE SEQUENCE</scope>
    <source>
        <strain evidence="3">ATCC 6013</strain>
    </source>
</reference>
<evidence type="ECO:0000313" key="2">
    <source>
        <dbReference type="EMBL" id="AJA52153.1"/>
    </source>
</evidence>
<name>A0A0H3JA15_CLOPA</name>
<dbReference type="EMBL" id="JPGY02000001">
    <property type="protein sequence ID" value="KRU11837.1"/>
    <property type="molecule type" value="Genomic_DNA"/>
</dbReference>
<keyword evidence="1" id="KW-1133">Transmembrane helix</keyword>
<evidence type="ECO:0000313" key="4">
    <source>
        <dbReference type="Proteomes" id="UP000028042"/>
    </source>
</evidence>
<accession>A0A0H3JA15</accession>
<gene>
    <name evidence="2" type="ORF">CLPA_c20950</name>
    <name evidence="3" type="ORF">CP6013_01084</name>
</gene>
<dbReference type="KEGG" id="cpae:CPAST_c20950"/>
<dbReference type="KEGG" id="cpat:CLPA_c20950"/>
<feature type="transmembrane region" description="Helical" evidence="1">
    <location>
        <begin position="20"/>
        <end position="41"/>
    </location>
</feature>
<dbReference type="PATRIC" id="fig|1262449.7.peg.2108"/>
<reference evidence="3 4" key="3">
    <citation type="journal article" name="Genome Announc.">
        <title>Improved Draft Genome Sequence of Clostridium pasteurianum Strain ATCC 6013 (DSM 525) Using a Hybrid Next-Generation Sequencing Approach.</title>
        <authorList>
            <person name="Pyne M.E."/>
            <person name="Utturkar S."/>
            <person name="Brown S.D."/>
            <person name="Moo-Young M."/>
            <person name="Chung D.A."/>
            <person name="Chou C.P."/>
        </authorList>
    </citation>
    <scope>NUCLEOTIDE SEQUENCE [LARGE SCALE GENOMIC DNA]</scope>
    <source>
        <strain evidence="3 4">ATCC 6013</strain>
    </source>
</reference>
<keyword evidence="5" id="KW-1185">Reference proteome</keyword>
<evidence type="ECO:0000313" key="5">
    <source>
        <dbReference type="Proteomes" id="UP000030905"/>
    </source>
</evidence>
<dbReference type="EMBL" id="CP009268">
    <property type="protein sequence ID" value="AJA52153.1"/>
    <property type="molecule type" value="Genomic_DNA"/>
</dbReference>